<sequence>MGMPSITISFTEMAATAVQRGDRGIIAMILKETSLGLIKNPIVCTSAEDVPTSLKKENQEQINLALMGYINAPKKVIAYVIQDSAEDYSEALNYLKTVKFDYLVVPTVETDEQTTAVVSYVKAQRAANKLIKAVLPNTTGDNEGIINYATEEVMVNDKKYTTEQYCARIAGIIAGTPLSISCTYAPLSELTDCKRLTKEEMDAAVDAGKFIVWWDGEKVKTARGVNSLTTLTDKKNKQFQKIKVVDVMDMIANDIRMTAEDSYIGKYPNKYDNKCLLISAISNYFDRLITDDVIQSYEIGIDVSANRAYLKDNGENVDSMSDDDIKTANTGSYVFLTCKLSILDAIEDIVLPIAI</sequence>
<dbReference type="InterPro" id="IPR035089">
    <property type="entry name" value="Phage_sheath_subtilisin"/>
</dbReference>
<comment type="caution">
    <text evidence="4">The sequence shown here is derived from an EMBL/GenBank/DDBJ whole genome shotgun (WGS) entry which is preliminary data.</text>
</comment>
<dbReference type="RefSeq" id="WP_118412436.1">
    <property type="nucleotide sequence ID" value="NZ_QRPI01000004.1"/>
</dbReference>
<evidence type="ECO:0000259" key="2">
    <source>
        <dbReference type="Pfam" id="PF04984"/>
    </source>
</evidence>
<dbReference type="Proteomes" id="UP000283586">
    <property type="component" value="Unassembled WGS sequence"/>
</dbReference>
<dbReference type="InterPro" id="IPR020287">
    <property type="entry name" value="Tail_sheath_C"/>
</dbReference>
<dbReference type="Gene3D" id="3.40.50.11790">
    <property type="match status" value="1"/>
</dbReference>
<gene>
    <name evidence="4" type="ORF">DWZ31_11480</name>
</gene>
<dbReference type="Pfam" id="PF17482">
    <property type="entry name" value="Phage_sheath_1C"/>
    <property type="match status" value="1"/>
</dbReference>
<dbReference type="Gene3D" id="3.30.1370.220">
    <property type="match status" value="1"/>
</dbReference>
<evidence type="ECO:0000256" key="1">
    <source>
        <dbReference type="ARBA" id="ARBA00008005"/>
    </source>
</evidence>
<dbReference type="EMBL" id="QRQN01000013">
    <property type="protein sequence ID" value="RHN07193.1"/>
    <property type="molecule type" value="Genomic_DNA"/>
</dbReference>
<organism evidence="4 5">
    <name type="scientific">Roseburia intestinalis</name>
    <dbReference type="NCBI Taxonomy" id="166486"/>
    <lineage>
        <taxon>Bacteria</taxon>
        <taxon>Bacillati</taxon>
        <taxon>Bacillota</taxon>
        <taxon>Clostridia</taxon>
        <taxon>Lachnospirales</taxon>
        <taxon>Lachnospiraceae</taxon>
        <taxon>Roseburia</taxon>
    </lineage>
</organism>
<dbReference type="Pfam" id="PF04984">
    <property type="entry name" value="Phage_sheath_1"/>
    <property type="match status" value="1"/>
</dbReference>
<comment type="similarity">
    <text evidence="1">Belongs to the myoviridae tail sheath protein family.</text>
</comment>
<evidence type="ECO:0000313" key="5">
    <source>
        <dbReference type="Proteomes" id="UP000283586"/>
    </source>
</evidence>
<evidence type="ECO:0000313" key="4">
    <source>
        <dbReference type="EMBL" id="RHN07193.1"/>
    </source>
</evidence>
<feature type="domain" description="Tail sheath protein subtilisin-like" evidence="2">
    <location>
        <begin position="84"/>
        <end position="220"/>
    </location>
</feature>
<dbReference type="AlphaFoldDB" id="A0A3R6K9U3"/>
<evidence type="ECO:0000259" key="3">
    <source>
        <dbReference type="Pfam" id="PF17482"/>
    </source>
</evidence>
<feature type="domain" description="Tail sheath protein C-terminal" evidence="3">
    <location>
        <begin position="235"/>
        <end position="351"/>
    </location>
</feature>
<proteinExistence type="inferred from homology"/>
<name>A0A3R6K9U3_9FIRM</name>
<protein>
    <submittedName>
        <fullName evidence="4">Phage tail sheath protein</fullName>
    </submittedName>
</protein>
<reference evidence="4 5" key="1">
    <citation type="submission" date="2018-08" db="EMBL/GenBank/DDBJ databases">
        <title>A genome reference for cultivated species of the human gut microbiota.</title>
        <authorList>
            <person name="Zou Y."/>
            <person name="Xue W."/>
            <person name="Luo G."/>
        </authorList>
    </citation>
    <scope>NUCLEOTIDE SEQUENCE [LARGE SCALE GENOMIC DNA]</scope>
    <source>
        <strain evidence="4 5">AF31-21AC</strain>
    </source>
</reference>
<accession>A0A3R6K9U3</accession>